<comment type="caution">
    <text evidence="10">The sequence shown here is derived from an EMBL/GenBank/DDBJ whole genome shotgun (WGS) entry which is preliminary data.</text>
</comment>
<reference evidence="10 11" key="1">
    <citation type="submission" date="2020-10" db="EMBL/GenBank/DDBJ databases">
        <title>Phylogeny of dyella-like bacteria.</title>
        <authorList>
            <person name="Fu J."/>
        </authorList>
    </citation>
    <scope>NUCLEOTIDE SEQUENCE [LARGE SCALE GENOMIC DNA]</scope>
    <source>
        <strain evidence="10 11">KACC 19113</strain>
    </source>
</reference>
<dbReference type="SUPFAM" id="SSF81923">
    <property type="entry name" value="Double Clp-N motif"/>
    <property type="match status" value="1"/>
</dbReference>
<dbReference type="Pfam" id="PF07724">
    <property type="entry name" value="AAA_2"/>
    <property type="match status" value="1"/>
</dbReference>
<name>A0ABW8JAV5_9GAMM</name>
<sequence length="914" mass="99925">MAEISRSALFGKLNKLAYRGIESATVFCKLRGNPYVELVHWIHQILQLQDSDLHRIVKQFNLNPSNLARDVTDALDRLPRGSTTISDLSGDVEEAVERGWVFATLMFGEAQVRTGYLMVGVLRMRHLRNALLNVSKEFEKIKPETLMEKFAEVVAGSPEDGQNASDGFRLGGAGAPGEASGAMSPAQMGKQEALRQFTVDLTEQARSGKLDPIVGRDDEIRQVVDILMRRRQNNPILVGEAGVGKTAVVEGFAQRIVRGDVPPSLKDVELRVLDVGLLQAGASMKGEFEQRLRSVIEEVQASPKPIILFVDETHTLVGAGGAAGTGDAANLLKPALARGTLRTIGATTFAEYKKHIEKDPALTRRFQTIQVDEPSEEKGILMMRGVASTMEKHHRVQILDEALEAAVKLSHRYIPARQLPDKAVSLLDTACARVAVSQHAVPPEVDDTRKRIEALETELAIIHREKTVGVNVAEREASANEKLATQKVRLEKLEADWQAEKVLVEQILALRAKLRGDVAPVEGTGSKLEEAANAKAEAEVAPEVPAGLSDDERASALEQLKGLQTQLAELQGESPLILPTVDYVAVGAVVSDWTGIPVGRMVKSELETVMNLARLMGQRVIGQDHAMEMIAKRIQTSRAGLDNPNKPIGVFMLAGTSGVGKTETALALAEALYGGEQNVITINMSEFQEAHTVSTLKGAPPGYVGYGEGGVLTEAVRRKPYSVVLLDEVEKAHPDVHEIFFQVFDKGVMEDGEGRRIDFKNTLILLTTNAGTDMIAGLCKDPELMPEPEGIAKALREPLLKVFPPALLGRLVTIPYYPLSETMLGEIVKLQLNRIKKRIEARYKIPFEYGEDVVKLVVSRCTESESGGRMIDAILTNSMLPDISREFLNRMIEGRAITGVRVGMEEGDFHYAFA</sequence>
<gene>
    <name evidence="10" type="primary">tssH</name>
    <name evidence="10" type="ORF">ISP25_20040</name>
</gene>
<keyword evidence="2 6" id="KW-0677">Repeat</keyword>
<dbReference type="PRINTS" id="PR00300">
    <property type="entry name" value="CLPPROTEASEA"/>
</dbReference>
<dbReference type="InterPro" id="IPR004176">
    <property type="entry name" value="Clp_R_N"/>
</dbReference>
<keyword evidence="5" id="KW-0143">Chaperone</keyword>
<dbReference type="InterPro" id="IPR058680">
    <property type="entry name" value="NBD_SMAX1-like"/>
</dbReference>
<dbReference type="SMART" id="SM00382">
    <property type="entry name" value="AAA"/>
    <property type="match status" value="2"/>
</dbReference>
<dbReference type="CDD" id="cd19499">
    <property type="entry name" value="RecA-like_ClpB_Hsp104-like"/>
    <property type="match status" value="1"/>
</dbReference>
<dbReference type="Pfam" id="PF17871">
    <property type="entry name" value="AAA_lid_9"/>
    <property type="match status" value="1"/>
</dbReference>
<dbReference type="PANTHER" id="PTHR11638">
    <property type="entry name" value="ATP-DEPENDENT CLP PROTEASE"/>
    <property type="match status" value="1"/>
</dbReference>
<evidence type="ECO:0000256" key="2">
    <source>
        <dbReference type="ARBA" id="ARBA00022737"/>
    </source>
</evidence>
<dbReference type="InterPro" id="IPR001270">
    <property type="entry name" value="ClpA/B"/>
</dbReference>
<dbReference type="Proteomes" id="UP001620339">
    <property type="component" value="Unassembled WGS sequence"/>
</dbReference>
<evidence type="ECO:0000313" key="11">
    <source>
        <dbReference type="Proteomes" id="UP001620339"/>
    </source>
</evidence>
<dbReference type="Pfam" id="PF23569">
    <property type="entry name" value="NBD_SMAX1"/>
    <property type="match status" value="1"/>
</dbReference>
<dbReference type="PROSITE" id="PS51903">
    <property type="entry name" value="CLP_R"/>
    <property type="match status" value="1"/>
</dbReference>
<evidence type="ECO:0000259" key="9">
    <source>
        <dbReference type="PROSITE" id="PS51903"/>
    </source>
</evidence>
<dbReference type="Gene3D" id="1.10.1780.10">
    <property type="entry name" value="Clp, N-terminal domain"/>
    <property type="match status" value="1"/>
</dbReference>
<dbReference type="InterPro" id="IPR017729">
    <property type="entry name" value="ATPase_T6SS_ClpV1"/>
</dbReference>
<dbReference type="PROSITE" id="PS00870">
    <property type="entry name" value="CLPAB_1"/>
    <property type="match status" value="1"/>
</dbReference>
<evidence type="ECO:0000256" key="7">
    <source>
        <dbReference type="SAM" id="Coils"/>
    </source>
</evidence>
<protein>
    <submittedName>
        <fullName evidence="10">Type VI secretion system ATPase TssH</fullName>
    </submittedName>
</protein>
<dbReference type="InterPro" id="IPR036628">
    <property type="entry name" value="Clp_N_dom_sf"/>
</dbReference>
<dbReference type="SMART" id="SM01086">
    <property type="entry name" value="ClpB_D2-small"/>
    <property type="match status" value="1"/>
</dbReference>
<dbReference type="EMBL" id="JADIKK010000008">
    <property type="protein sequence ID" value="MFK2879369.1"/>
    <property type="molecule type" value="Genomic_DNA"/>
</dbReference>
<dbReference type="SUPFAM" id="SSF52540">
    <property type="entry name" value="P-loop containing nucleoside triphosphate hydrolases"/>
    <property type="match status" value="2"/>
</dbReference>
<dbReference type="Pfam" id="PF10431">
    <property type="entry name" value="ClpB_D2-small"/>
    <property type="match status" value="1"/>
</dbReference>
<evidence type="ECO:0000256" key="6">
    <source>
        <dbReference type="PROSITE-ProRule" id="PRU01251"/>
    </source>
</evidence>
<dbReference type="NCBIfam" id="TIGR03345">
    <property type="entry name" value="VI_ClpV1"/>
    <property type="match status" value="1"/>
</dbReference>
<proteinExistence type="inferred from homology"/>
<dbReference type="InterPro" id="IPR003593">
    <property type="entry name" value="AAA+_ATPase"/>
</dbReference>
<dbReference type="InterPro" id="IPR019489">
    <property type="entry name" value="Clp_ATPase_C"/>
</dbReference>
<evidence type="ECO:0000256" key="1">
    <source>
        <dbReference type="ARBA" id="ARBA00008675"/>
    </source>
</evidence>
<evidence type="ECO:0000256" key="8">
    <source>
        <dbReference type="SAM" id="MobiDB-lite"/>
    </source>
</evidence>
<organism evidence="10 11">
    <name type="scientific">Rhodanobacter hydrolyticus</name>
    <dbReference type="NCBI Taxonomy" id="2250595"/>
    <lineage>
        <taxon>Bacteria</taxon>
        <taxon>Pseudomonadati</taxon>
        <taxon>Pseudomonadota</taxon>
        <taxon>Gammaproteobacteria</taxon>
        <taxon>Lysobacterales</taxon>
        <taxon>Rhodanobacteraceae</taxon>
        <taxon>Rhodanobacter</taxon>
    </lineage>
</organism>
<feature type="domain" description="Clp R" evidence="9">
    <location>
        <begin position="10"/>
        <end position="156"/>
    </location>
</feature>
<keyword evidence="3" id="KW-0547">Nucleotide-binding</keyword>
<keyword evidence="7" id="KW-0175">Coiled coil</keyword>
<dbReference type="PANTHER" id="PTHR11638:SF184">
    <property type="entry name" value="ATPASE WITH CHAPERONE ACTIVITY"/>
    <property type="match status" value="1"/>
</dbReference>
<dbReference type="InterPro" id="IPR003959">
    <property type="entry name" value="ATPase_AAA_core"/>
</dbReference>
<keyword evidence="11" id="KW-1185">Reference proteome</keyword>
<evidence type="ECO:0000313" key="10">
    <source>
        <dbReference type="EMBL" id="MFK2879369.1"/>
    </source>
</evidence>
<dbReference type="InterPro" id="IPR041546">
    <property type="entry name" value="ClpA/ClpB_AAA_lid"/>
</dbReference>
<dbReference type="Gene3D" id="1.10.8.60">
    <property type="match status" value="1"/>
</dbReference>
<dbReference type="InterPro" id="IPR018368">
    <property type="entry name" value="ClpA/B_CS1"/>
</dbReference>
<comment type="similarity">
    <text evidence="1">Belongs to the ClpA/ClpB family.</text>
</comment>
<dbReference type="InterPro" id="IPR050130">
    <property type="entry name" value="ClpA_ClpB"/>
</dbReference>
<evidence type="ECO:0000256" key="3">
    <source>
        <dbReference type="ARBA" id="ARBA00022741"/>
    </source>
</evidence>
<dbReference type="RefSeq" id="WP_404616170.1">
    <property type="nucleotide sequence ID" value="NZ_JADIKK010000008.1"/>
</dbReference>
<dbReference type="InterPro" id="IPR027417">
    <property type="entry name" value="P-loop_NTPase"/>
</dbReference>
<evidence type="ECO:0000256" key="5">
    <source>
        <dbReference type="ARBA" id="ARBA00023186"/>
    </source>
</evidence>
<feature type="coiled-coil region" evidence="7">
    <location>
        <begin position="445"/>
        <end position="496"/>
    </location>
</feature>
<evidence type="ECO:0000256" key="4">
    <source>
        <dbReference type="ARBA" id="ARBA00022840"/>
    </source>
</evidence>
<dbReference type="CDD" id="cd00009">
    <property type="entry name" value="AAA"/>
    <property type="match status" value="1"/>
</dbReference>
<feature type="region of interest" description="Disordered" evidence="8">
    <location>
        <begin position="157"/>
        <end position="184"/>
    </location>
</feature>
<dbReference type="Gene3D" id="3.40.50.300">
    <property type="entry name" value="P-loop containing nucleotide triphosphate hydrolases"/>
    <property type="match status" value="3"/>
</dbReference>
<accession>A0ABW8JAV5</accession>
<keyword evidence="4" id="KW-0067">ATP-binding</keyword>